<organism evidence="1 2">
    <name type="scientific">Clunio marinus</name>
    <dbReference type="NCBI Taxonomy" id="568069"/>
    <lineage>
        <taxon>Eukaryota</taxon>
        <taxon>Metazoa</taxon>
        <taxon>Ecdysozoa</taxon>
        <taxon>Arthropoda</taxon>
        <taxon>Hexapoda</taxon>
        <taxon>Insecta</taxon>
        <taxon>Pterygota</taxon>
        <taxon>Neoptera</taxon>
        <taxon>Endopterygota</taxon>
        <taxon>Diptera</taxon>
        <taxon>Nematocera</taxon>
        <taxon>Chironomoidea</taxon>
        <taxon>Chironomidae</taxon>
        <taxon>Clunio</taxon>
    </lineage>
</organism>
<dbReference type="AlphaFoldDB" id="A0A1J1HSA7"/>
<dbReference type="EMBL" id="CVRI01000020">
    <property type="protein sequence ID" value="CRK90960.1"/>
    <property type="molecule type" value="Genomic_DNA"/>
</dbReference>
<evidence type="ECO:0000313" key="2">
    <source>
        <dbReference type="Proteomes" id="UP000183832"/>
    </source>
</evidence>
<accession>A0A1J1HSA7</accession>
<name>A0A1J1HSA7_9DIPT</name>
<proteinExistence type="predicted"/>
<dbReference type="Proteomes" id="UP000183832">
    <property type="component" value="Unassembled WGS sequence"/>
</dbReference>
<keyword evidence="2" id="KW-1185">Reference proteome</keyword>
<evidence type="ECO:0000313" key="1">
    <source>
        <dbReference type="EMBL" id="CRK90960.1"/>
    </source>
</evidence>
<sequence>MEERSSSIEHSKFLCLLSCDMLRGKQRKKKMNQEIVNLNSLQSVQWSSKKVAESNNLKLFKHQEVIIKNLPRKLLNCSANKNIYSLEGNLHK</sequence>
<gene>
    <name evidence="1" type="ORF">CLUMA_CG004649</name>
</gene>
<reference evidence="1 2" key="1">
    <citation type="submission" date="2015-04" db="EMBL/GenBank/DDBJ databases">
        <authorList>
            <person name="Syromyatnikov M.Y."/>
            <person name="Popov V.N."/>
        </authorList>
    </citation>
    <scope>NUCLEOTIDE SEQUENCE [LARGE SCALE GENOMIC DNA]</scope>
</reference>
<protein>
    <submittedName>
        <fullName evidence="1">CLUMA_CG004649, isoform A</fullName>
    </submittedName>
</protein>